<evidence type="ECO:0000313" key="6">
    <source>
        <dbReference type="Proteomes" id="UP000195024"/>
    </source>
</evidence>
<dbReference type="GO" id="GO:0009166">
    <property type="term" value="P:nucleotide catabolic process"/>
    <property type="evidence" value="ECO:0007669"/>
    <property type="project" value="InterPro"/>
</dbReference>
<dbReference type="Pfam" id="PF00149">
    <property type="entry name" value="Metallophos"/>
    <property type="match status" value="1"/>
</dbReference>
<protein>
    <submittedName>
        <fullName evidence="5">Ser/Thr protein phosphatase</fullName>
    </submittedName>
</protein>
<dbReference type="PANTHER" id="PTHR11575:SF23">
    <property type="entry name" value="5-NUCLEOTIDASE FAMILY PROTEIN"/>
    <property type="match status" value="1"/>
</dbReference>
<dbReference type="Gene3D" id="3.60.21.10">
    <property type="match status" value="1"/>
</dbReference>
<dbReference type="CDD" id="cd00845">
    <property type="entry name" value="MPP_UshA_N_like"/>
    <property type="match status" value="1"/>
</dbReference>
<dbReference type="Proteomes" id="UP000195024">
    <property type="component" value="Unassembled WGS sequence"/>
</dbReference>
<keyword evidence="2" id="KW-0378">Hydrolase</keyword>
<reference evidence="5 6" key="1">
    <citation type="submission" date="2017-05" db="EMBL/GenBank/DDBJ databases">
        <title>The Genome Sequence of Enterococcus mundtii 6B1_DIV0119.</title>
        <authorList>
            <consortium name="The Broad Institute Genomics Platform"/>
            <consortium name="The Broad Institute Genomic Center for Infectious Diseases"/>
            <person name="Earl A."/>
            <person name="Manson A."/>
            <person name="Schwartman J."/>
            <person name="Gilmore M."/>
            <person name="Abouelleil A."/>
            <person name="Cao P."/>
            <person name="Chapman S."/>
            <person name="Cusick C."/>
            <person name="Shea T."/>
            <person name="Young S."/>
            <person name="Neafsey D."/>
            <person name="Nusbaum C."/>
            <person name="Birren B."/>
        </authorList>
    </citation>
    <scope>NUCLEOTIDE SEQUENCE [LARGE SCALE GENOMIC DNA]</scope>
    <source>
        <strain evidence="5 6">6B1_DIV0119</strain>
    </source>
</reference>
<dbReference type="GO" id="GO:0046872">
    <property type="term" value="F:metal ion binding"/>
    <property type="evidence" value="ECO:0007669"/>
    <property type="project" value="InterPro"/>
</dbReference>
<keyword evidence="1" id="KW-0732">Signal</keyword>
<dbReference type="SUPFAM" id="SSF55816">
    <property type="entry name" value="5'-nucleotidase (syn. UDP-sugar hydrolase), C-terminal domain"/>
    <property type="match status" value="1"/>
</dbReference>
<evidence type="ECO:0000256" key="1">
    <source>
        <dbReference type="ARBA" id="ARBA00022729"/>
    </source>
</evidence>
<dbReference type="InterPro" id="IPR029052">
    <property type="entry name" value="Metallo-depent_PP-like"/>
</dbReference>
<accession>A0A1I4QTM7</accession>
<dbReference type="GO" id="GO:0008253">
    <property type="term" value="F:5'-nucleotidase activity"/>
    <property type="evidence" value="ECO:0007669"/>
    <property type="project" value="TreeGrafter"/>
</dbReference>
<evidence type="ECO:0000259" key="4">
    <source>
        <dbReference type="Pfam" id="PF02872"/>
    </source>
</evidence>
<dbReference type="GO" id="GO:0000166">
    <property type="term" value="F:nucleotide binding"/>
    <property type="evidence" value="ECO:0007669"/>
    <property type="project" value="UniProtKB-KW"/>
</dbReference>
<dbReference type="AlphaFoldDB" id="A0A1I4QTM7"/>
<gene>
    <name evidence="5" type="ORF">A5802_000242</name>
</gene>
<comment type="caution">
    <text evidence="5">The sequence shown here is derived from an EMBL/GenBank/DDBJ whole genome shotgun (WGS) entry which is preliminary data.</text>
</comment>
<dbReference type="InterPro" id="IPR008334">
    <property type="entry name" value="5'-Nucleotdase_C"/>
</dbReference>
<dbReference type="PIRSF" id="PIRSF036361">
    <property type="entry name" value="YunD"/>
    <property type="match status" value="1"/>
</dbReference>
<dbReference type="Gene3D" id="3.90.780.10">
    <property type="entry name" value="5'-Nucleotidase, C-terminal domain"/>
    <property type="match status" value="1"/>
</dbReference>
<evidence type="ECO:0000256" key="2">
    <source>
        <dbReference type="RuleBase" id="RU362119"/>
    </source>
</evidence>
<name>A0A1I4QTM7_ENTMU</name>
<evidence type="ECO:0000313" key="5">
    <source>
        <dbReference type="EMBL" id="OTP26531.1"/>
    </source>
</evidence>
<feature type="domain" description="5'-Nucleotidase C-terminal" evidence="4">
    <location>
        <begin position="302"/>
        <end position="432"/>
    </location>
</feature>
<dbReference type="Pfam" id="PF02872">
    <property type="entry name" value="5_nucleotid_C"/>
    <property type="match status" value="1"/>
</dbReference>
<keyword evidence="2" id="KW-0547">Nucleotide-binding</keyword>
<dbReference type="PANTHER" id="PTHR11575">
    <property type="entry name" value="5'-NUCLEOTIDASE-RELATED"/>
    <property type="match status" value="1"/>
</dbReference>
<dbReference type="EMBL" id="NGMS01000001">
    <property type="protein sequence ID" value="OTP26531.1"/>
    <property type="molecule type" value="Genomic_DNA"/>
</dbReference>
<dbReference type="PROSITE" id="PS00785">
    <property type="entry name" value="5_NUCLEOTIDASE_1"/>
    <property type="match status" value="1"/>
</dbReference>
<dbReference type="GO" id="GO:0030288">
    <property type="term" value="C:outer membrane-bounded periplasmic space"/>
    <property type="evidence" value="ECO:0007669"/>
    <property type="project" value="TreeGrafter"/>
</dbReference>
<dbReference type="SUPFAM" id="SSF56300">
    <property type="entry name" value="Metallo-dependent phosphatases"/>
    <property type="match status" value="1"/>
</dbReference>
<dbReference type="InterPro" id="IPR006146">
    <property type="entry name" value="5'-Nucleotdase_CS"/>
</dbReference>
<organism evidence="5 6">
    <name type="scientific">Enterococcus mundtii</name>
    <dbReference type="NCBI Taxonomy" id="53346"/>
    <lineage>
        <taxon>Bacteria</taxon>
        <taxon>Bacillati</taxon>
        <taxon>Bacillota</taxon>
        <taxon>Bacilli</taxon>
        <taxon>Lactobacillales</taxon>
        <taxon>Enterococcaceae</taxon>
        <taxon>Enterococcus</taxon>
    </lineage>
</organism>
<comment type="similarity">
    <text evidence="2">Belongs to the 5'-nucleotidase family.</text>
</comment>
<dbReference type="InterPro" id="IPR004843">
    <property type="entry name" value="Calcineurin-like_PHP"/>
</dbReference>
<dbReference type="GO" id="GO:0008768">
    <property type="term" value="F:UDP-sugar diphosphatase activity"/>
    <property type="evidence" value="ECO:0007669"/>
    <property type="project" value="TreeGrafter"/>
</dbReference>
<dbReference type="PRINTS" id="PR01607">
    <property type="entry name" value="APYRASEFAMLY"/>
</dbReference>
<dbReference type="InterPro" id="IPR006179">
    <property type="entry name" value="5_nucleotidase/apyrase"/>
</dbReference>
<proteinExistence type="inferred from homology"/>
<dbReference type="InterPro" id="IPR036907">
    <property type="entry name" value="5'-Nucleotdase_C_sf"/>
</dbReference>
<evidence type="ECO:0000259" key="3">
    <source>
        <dbReference type="Pfam" id="PF00149"/>
    </source>
</evidence>
<feature type="domain" description="Calcineurin-like phosphoesterase" evidence="3">
    <location>
        <begin position="16"/>
        <end position="216"/>
    </location>
</feature>
<sequence length="478" mass="54519">MMKKSEVEQTVEEIVLLHTNDLHSHLENWPRIRRFLEQKKRENEKKNNTTTLTVDLGDFVDRWHPLSEATNGHANVELMNQIGYDAATIGNNEGVGNSKNELNHLYDHANFDVLLSNLFDKNTLQPPVWTKPYKIIETKQRTKVGLIAFTAPFPLTYNPNGWDIRQPYDLLPELVEQLRPQVDVLILMSHLGIQDDLQIAKEIPAIDVILGSHTHHLFIDGKVVNEVQLAAAGKFGQYVGEVHLSLENKKIVGHYAKAIPTDTMTAFVEDEKEIAGYLEQGHRLLAQKKVADLPFDLSLDLFDEHSFIQIALEAVKERGNTEASFLNSGLFLNSVPKGLVDQDQLHSALPHPMHLINVTLKGSDMIRLVLEIEKSRLFLRNFPIKGMGFRGQIFGEIFYNGITYDAVNREVLWQKQPIEEKKNYTVTTVDHLMFVPFFPTIEIVGQVDFLFPEFIRTVVGDYLNAHYPTNEKEGIIEK</sequence>
<dbReference type="InterPro" id="IPR011240">
    <property type="entry name" value="Pesterase_YunD"/>
</dbReference>